<reference evidence="1 2" key="1">
    <citation type="journal article" date="2022" name="Hortic Res">
        <title>A haplotype resolved chromosomal level avocado genome allows analysis of novel avocado genes.</title>
        <authorList>
            <person name="Nath O."/>
            <person name="Fletcher S.J."/>
            <person name="Hayward A."/>
            <person name="Shaw L.M."/>
            <person name="Masouleh A.K."/>
            <person name="Furtado A."/>
            <person name="Henry R.J."/>
            <person name="Mitter N."/>
        </authorList>
    </citation>
    <scope>NUCLEOTIDE SEQUENCE [LARGE SCALE GENOMIC DNA]</scope>
    <source>
        <strain evidence="2">cv. Hass</strain>
    </source>
</reference>
<organism evidence="1 2">
    <name type="scientific">Persea americana</name>
    <name type="common">Avocado</name>
    <dbReference type="NCBI Taxonomy" id="3435"/>
    <lineage>
        <taxon>Eukaryota</taxon>
        <taxon>Viridiplantae</taxon>
        <taxon>Streptophyta</taxon>
        <taxon>Embryophyta</taxon>
        <taxon>Tracheophyta</taxon>
        <taxon>Spermatophyta</taxon>
        <taxon>Magnoliopsida</taxon>
        <taxon>Magnoliidae</taxon>
        <taxon>Laurales</taxon>
        <taxon>Lauraceae</taxon>
        <taxon>Persea</taxon>
    </lineage>
</organism>
<name>A0ACC2KTN5_PERAE</name>
<protein>
    <submittedName>
        <fullName evidence="1">Uncharacterized protein</fullName>
    </submittedName>
</protein>
<evidence type="ECO:0000313" key="1">
    <source>
        <dbReference type="EMBL" id="KAJ8624468.1"/>
    </source>
</evidence>
<comment type="caution">
    <text evidence="1">The sequence shown here is derived from an EMBL/GenBank/DDBJ whole genome shotgun (WGS) entry which is preliminary data.</text>
</comment>
<dbReference type="Proteomes" id="UP001234297">
    <property type="component" value="Chromosome 11"/>
</dbReference>
<accession>A0ACC2KTN5</accession>
<sequence length="122" mass="13587">MRNIHLILPRKVAPVSSDGPDSSNKQDLLHVSSVICNGDDLGPFVCKGFASSHPETLLHHLRSFTHSHESEIDEVCRTHYQDFILTVDDLQSLLSDVDSLKSSLSGSNFILQSVARPLPRRR</sequence>
<evidence type="ECO:0000313" key="2">
    <source>
        <dbReference type="Proteomes" id="UP001234297"/>
    </source>
</evidence>
<dbReference type="EMBL" id="CM056819">
    <property type="protein sequence ID" value="KAJ8624468.1"/>
    <property type="molecule type" value="Genomic_DNA"/>
</dbReference>
<keyword evidence="2" id="KW-1185">Reference proteome</keyword>
<gene>
    <name evidence="1" type="ORF">MRB53_032998</name>
</gene>
<proteinExistence type="predicted"/>